<comment type="caution">
    <text evidence="1">The sequence shown here is derived from an EMBL/GenBank/DDBJ whole genome shotgun (WGS) entry which is preliminary data.</text>
</comment>
<evidence type="ECO:0000313" key="1">
    <source>
        <dbReference type="EMBL" id="KAH8017520.1"/>
    </source>
</evidence>
<gene>
    <name evidence="1" type="primary">ME1_2</name>
    <name evidence="1" type="ORF">K3G42_030344</name>
</gene>
<evidence type="ECO:0000313" key="2">
    <source>
        <dbReference type="Proteomes" id="UP000827872"/>
    </source>
</evidence>
<keyword evidence="2" id="KW-1185">Reference proteome</keyword>
<proteinExistence type="predicted"/>
<dbReference type="EMBL" id="CM037614">
    <property type="protein sequence ID" value="KAH8017520.1"/>
    <property type="molecule type" value="Genomic_DNA"/>
</dbReference>
<reference evidence="1" key="1">
    <citation type="submission" date="2021-08" db="EMBL/GenBank/DDBJ databases">
        <title>The first chromosome-level gecko genome reveals the dynamic sex chromosomes of Neotropical dwarf geckos (Sphaerodactylidae: Sphaerodactylus).</title>
        <authorList>
            <person name="Pinto B.J."/>
            <person name="Keating S.E."/>
            <person name="Gamble T."/>
        </authorList>
    </citation>
    <scope>NUCLEOTIDE SEQUENCE</scope>
    <source>
        <strain evidence="1">TG3544</strain>
    </source>
</reference>
<dbReference type="Proteomes" id="UP000827872">
    <property type="component" value="Linkage Group LG01"/>
</dbReference>
<organism evidence="1 2">
    <name type="scientific">Sphaerodactylus townsendi</name>
    <dbReference type="NCBI Taxonomy" id="933632"/>
    <lineage>
        <taxon>Eukaryota</taxon>
        <taxon>Metazoa</taxon>
        <taxon>Chordata</taxon>
        <taxon>Craniata</taxon>
        <taxon>Vertebrata</taxon>
        <taxon>Euteleostomi</taxon>
        <taxon>Lepidosauria</taxon>
        <taxon>Squamata</taxon>
        <taxon>Bifurcata</taxon>
        <taxon>Gekkota</taxon>
        <taxon>Sphaerodactylidae</taxon>
        <taxon>Sphaerodactylus</taxon>
    </lineage>
</organism>
<name>A0ACB8GEG7_9SAUR</name>
<accession>A0ACB8GEG7</accession>
<protein>
    <submittedName>
        <fullName evidence="1">NADP-dependent malic enzyme</fullName>
    </submittedName>
</protein>
<sequence length="101" mass="11730">MPRLRSQQKLVSSVIAQQVSKQHLEEGRLYPPLTTIHDVSLKIAVKIVEDAYRNNTATFYPEPEDKEAFIRSQVYSTDYESFLTDSYSWPKEAMKIQSITF</sequence>